<dbReference type="InterPro" id="IPR018097">
    <property type="entry name" value="EGF_Ca-bd_CS"/>
</dbReference>
<evidence type="ECO:0000256" key="16">
    <source>
        <dbReference type="ARBA" id="ARBA00023157"/>
    </source>
</evidence>
<dbReference type="InterPro" id="IPR000922">
    <property type="entry name" value="Lectin_gal-bd_dom"/>
</dbReference>
<evidence type="ECO:0000256" key="4">
    <source>
        <dbReference type="ARBA" id="ARBA00022475"/>
    </source>
</evidence>
<feature type="transmembrane region" description="Helical" evidence="28">
    <location>
        <begin position="608"/>
        <end position="632"/>
    </location>
</feature>
<keyword evidence="28" id="KW-0812">Transmembrane</keyword>
<dbReference type="InterPro" id="IPR000152">
    <property type="entry name" value="EGF-type_Asp/Asn_hydroxyl_site"/>
</dbReference>
<evidence type="ECO:0000256" key="29">
    <source>
        <dbReference type="SAM" id="SignalP"/>
    </source>
</evidence>
<keyword evidence="17" id="KW-1207">Sterol metabolism</keyword>
<comment type="function">
    <text evidence="23">Endocytic receptor which plays a role in lipoprotein, vitamin and iron metabolism by facilitating their uptake. Acts together with LRP2 to mediate endocytosis of high-density lipoproteins, GC, hemoglobin, ALB, TF and SCGB1A1. Acts together with AMN to mediate endocytosis of the CBLIF-cobalamin complex. Binds to ALB, MB, Kappa and lambda-light chains, TF, hemoglobin, GC, SCGB1A1, APOA1, high density lipoprotein, and the CBLIF-cobalamin complex. Ligand binding requires calcium. Serves as important transporter in several absorptive epithelia, including intestine, renal proximal tubules and embryonic yolk sac. May play an important role in the development of the peri-implantation embryo through internalization of APOA1 and cholesterol. Binds to LGALS3 at the maternal-fetal interface.</text>
</comment>
<comment type="caution">
    <text evidence="34">The sequence shown here is derived from an EMBL/GenBank/DDBJ whole genome shotgun (WGS) entry which is preliminary data.</text>
</comment>
<evidence type="ECO:0000256" key="21">
    <source>
        <dbReference type="ARBA" id="ARBA00023765"/>
    </source>
</evidence>
<dbReference type="Pfam" id="PF12947">
    <property type="entry name" value="EGF_3"/>
    <property type="match status" value="1"/>
</dbReference>
<keyword evidence="8" id="KW-0846">Cobalamin</keyword>
<keyword evidence="3" id="KW-0813">Transport</keyword>
<feature type="chain" id="PRO_5046573211" description="Cubilin" evidence="29">
    <location>
        <begin position="18"/>
        <end position="759"/>
    </location>
</feature>
<evidence type="ECO:0000259" key="30">
    <source>
        <dbReference type="PROSITE" id="PS01180"/>
    </source>
</evidence>
<feature type="domain" description="Sushi" evidence="33">
    <location>
        <begin position="450"/>
        <end position="520"/>
    </location>
</feature>
<dbReference type="InterPro" id="IPR024731">
    <property type="entry name" value="NELL2-like_EGF"/>
</dbReference>
<dbReference type="InterPro" id="IPR000742">
    <property type="entry name" value="EGF"/>
</dbReference>
<proteinExistence type="predicted"/>
<keyword evidence="6" id="KW-0153">Cholesterol metabolism</keyword>
<sequence>MKLKLLVLLHCVAWCYSFSAKKNVRWKRSPYDLPESKRRIACAGSKANNNKIVILCEPETSVYIVSAEYGRSKLNNVCGYSESQEICASSDALERARSKCIGKRKCDLIAADQNMGIPLKEDGAPCSNTNNYLSVYYRCVPDCQRPKLNSGVAMIGVLYSVNSSLAIRCRPGYTPESAGRQITRITCALNGTWIGGTAKCQDINECVDRNLHKCDVHANCLNTKGAYTCACARGYQGDGFSCFAVNADRRWQDKIRKTDYGLVTDANCGGLVFENGIKSPNYPFAYPNGANCQWIISVPPPQTIKLEFIRFRLEDSVDGVCERDKLIIYDGPREDADKWMATLCGDKVPSVLQSSTSQMRIHFKTDNEVAYDGFDTFFKGFSTDSECKNFYGPEYEGALIKEGSTSQTVYGGEVVILGCDIGYNMTDVKTKRICQNDNTWNDISNPCTAVRCGEPMLPEYPGVTIIGKPEDYRFNGPTVQYSCVRGYTLVNDPGIQTTIFCSSEGKWSNADDYDLPACDHIFCEVNSDVMPSENAKGLLTMVNGSRASLELGRMVEYGWEIVYSCNKGYKLVGMDTRRCTQSNGKEWSGMPVVCEEDNGIPGLTNFQIALIASILSGVVILAVGAGLTYCCVRDCRRKSRANRPYGDGKIRGQFPRGAPEFSYSTTHSRCGTRAKTNFPGHYPANYPTARSTHLPTATQPSAPSWEPAVPTVNIIPTSHLPGNQQQDWRRNTGPHQLINSNPPRQSGDSLQHIYKVSTK</sequence>
<dbReference type="PROSITE" id="PS01187">
    <property type="entry name" value="EGF_CA"/>
    <property type="match status" value="1"/>
</dbReference>
<dbReference type="Gene3D" id="2.10.25.10">
    <property type="entry name" value="Laminin"/>
    <property type="match status" value="1"/>
</dbReference>
<name>A0ABP0FPG7_CLALP</name>
<comment type="subcellular location">
    <subcellularLocation>
        <location evidence="2">Cell membrane</location>
        <topology evidence="2">Peripheral membrane protein</topology>
    </subcellularLocation>
    <subcellularLocation>
        <location evidence="1">Endosome</location>
    </subcellularLocation>
    <subcellularLocation>
        <location evidence="21">Lysosome membrane</location>
        <topology evidence="21">Peripheral membrane protein</topology>
    </subcellularLocation>
</comment>
<keyword evidence="5 25" id="KW-0245">EGF-like domain</keyword>
<keyword evidence="20" id="KW-0170">Cobalt</keyword>
<dbReference type="CDD" id="cd00033">
    <property type="entry name" value="CCP"/>
    <property type="match status" value="3"/>
</dbReference>
<evidence type="ECO:0000256" key="9">
    <source>
        <dbReference type="ARBA" id="ARBA00022685"/>
    </source>
</evidence>
<evidence type="ECO:0000256" key="10">
    <source>
        <dbReference type="ARBA" id="ARBA00022729"/>
    </source>
</evidence>
<dbReference type="Pfam" id="PF00431">
    <property type="entry name" value="CUB"/>
    <property type="match status" value="1"/>
</dbReference>
<evidence type="ECO:0000256" key="18">
    <source>
        <dbReference type="ARBA" id="ARBA00023221"/>
    </source>
</evidence>
<evidence type="ECO:0000256" key="17">
    <source>
        <dbReference type="ARBA" id="ARBA00023166"/>
    </source>
</evidence>
<dbReference type="Gene3D" id="2.10.70.10">
    <property type="entry name" value="Complement Module, domain 1"/>
    <property type="match status" value="4"/>
</dbReference>
<evidence type="ECO:0000256" key="11">
    <source>
        <dbReference type="ARBA" id="ARBA00022737"/>
    </source>
</evidence>
<dbReference type="PROSITE" id="PS00010">
    <property type="entry name" value="ASX_HYDROXYL"/>
    <property type="match status" value="1"/>
</dbReference>
<evidence type="ECO:0000256" key="5">
    <source>
        <dbReference type="ARBA" id="ARBA00022536"/>
    </source>
</evidence>
<evidence type="ECO:0000256" key="14">
    <source>
        <dbReference type="ARBA" id="ARBA00023098"/>
    </source>
</evidence>
<dbReference type="EMBL" id="CAWYQH010000079">
    <property type="protein sequence ID" value="CAK8681535.1"/>
    <property type="molecule type" value="Genomic_DNA"/>
</dbReference>
<dbReference type="CDD" id="cd22823">
    <property type="entry name" value="Gal_Rha_Lectin"/>
    <property type="match status" value="1"/>
</dbReference>
<evidence type="ECO:0000256" key="22">
    <source>
        <dbReference type="ARBA" id="ARBA00023878"/>
    </source>
</evidence>
<keyword evidence="4" id="KW-1003">Cell membrane</keyword>
<dbReference type="CDD" id="cd00041">
    <property type="entry name" value="CUB"/>
    <property type="match status" value="1"/>
</dbReference>
<evidence type="ECO:0000256" key="13">
    <source>
        <dbReference type="ARBA" id="ARBA00022927"/>
    </source>
</evidence>
<dbReference type="PROSITE" id="PS01180">
    <property type="entry name" value="CUB"/>
    <property type="match status" value="1"/>
</dbReference>
<comment type="caution">
    <text evidence="25">Lacks conserved residue(s) required for the propagation of feature annotation.</text>
</comment>
<dbReference type="InterPro" id="IPR000859">
    <property type="entry name" value="CUB_dom"/>
</dbReference>
<gene>
    <name evidence="34" type="ORF">CVLEPA_LOCUS11727</name>
</gene>
<dbReference type="InterPro" id="IPR043159">
    <property type="entry name" value="Lectin_gal-bd_sf"/>
</dbReference>
<accession>A0ABP0FPG7</accession>
<keyword evidence="14" id="KW-0443">Lipid metabolism</keyword>
<keyword evidence="10 29" id="KW-0732">Signal</keyword>
<evidence type="ECO:0000256" key="7">
    <source>
        <dbReference type="ARBA" id="ARBA00022553"/>
    </source>
</evidence>
<keyword evidence="16" id="KW-1015">Disulfide bond</keyword>
<evidence type="ECO:0000313" key="34">
    <source>
        <dbReference type="EMBL" id="CAK8681535.1"/>
    </source>
</evidence>
<evidence type="ECO:0000259" key="31">
    <source>
        <dbReference type="PROSITE" id="PS50026"/>
    </source>
</evidence>
<evidence type="ECO:0000256" key="12">
    <source>
        <dbReference type="ARBA" id="ARBA00022753"/>
    </source>
</evidence>
<evidence type="ECO:0000256" key="26">
    <source>
        <dbReference type="PROSITE-ProRule" id="PRU00302"/>
    </source>
</evidence>
<keyword evidence="28" id="KW-1133">Transmembrane helix</keyword>
<evidence type="ECO:0000256" key="15">
    <source>
        <dbReference type="ARBA" id="ARBA00023136"/>
    </source>
</evidence>
<dbReference type="PROSITE" id="PS50026">
    <property type="entry name" value="EGF_3"/>
    <property type="match status" value="1"/>
</dbReference>
<evidence type="ECO:0000256" key="8">
    <source>
        <dbReference type="ARBA" id="ARBA00022628"/>
    </source>
</evidence>
<dbReference type="Pfam" id="PF02140">
    <property type="entry name" value="SUEL_Lectin"/>
    <property type="match status" value="1"/>
</dbReference>
<dbReference type="PROSITE" id="PS50923">
    <property type="entry name" value="SUSHI"/>
    <property type="match status" value="3"/>
</dbReference>
<keyword evidence="26" id="KW-0768">Sushi</keyword>
<evidence type="ECO:0000259" key="33">
    <source>
        <dbReference type="PROSITE" id="PS50923"/>
    </source>
</evidence>
<comment type="subunit">
    <text evidence="24">Interacts with AMN. Component of the cubam complex composed of one CUBN trimer and one AMN chain. The cubam complex can dimerize. Interacts with LRP2 in a dual-receptor complex in a calcium-dependent manner. Found in a complex with PID1/PCLI1, LRP1 and CUBNI. Interacts with LRP1 and PID1/PCLI1.</text>
</comment>
<dbReference type="SUPFAM" id="SSF57535">
    <property type="entry name" value="Complement control module/SCR domain"/>
    <property type="match status" value="4"/>
</dbReference>
<feature type="domain" description="SUEL-type lectin" evidence="32">
    <location>
        <begin position="46"/>
        <end position="140"/>
    </location>
</feature>
<feature type="compositionally biased region" description="Polar residues" evidence="27">
    <location>
        <begin position="717"/>
        <end position="726"/>
    </location>
</feature>
<evidence type="ECO:0000259" key="32">
    <source>
        <dbReference type="PROSITE" id="PS50228"/>
    </source>
</evidence>
<dbReference type="Gene3D" id="2.60.120.290">
    <property type="entry name" value="Spermadhesin, CUB domain"/>
    <property type="match status" value="1"/>
</dbReference>
<evidence type="ECO:0000256" key="20">
    <source>
        <dbReference type="ARBA" id="ARBA00023285"/>
    </source>
</evidence>
<evidence type="ECO:0000256" key="25">
    <source>
        <dbReference type="PROSITE-ProRule" id="PRU00076"/>
    </source>
</evidence>
<dbReference type="InterPro" id="IPR035914">
    <property type="entry name" value="Sperma_CUB_dom_sf"/>
</dbReference>
<reference evidence="34 35" key="1">
    <citation type="submission" date="2024-02" db="EMBL/GenBank/DDBJ databases">
        <authorList>
            <person name="Daric V."/>
            <person name="Darras S."/>
        </authorList>
    </citation>
    <scope>NUCLEOTIDE SEQUENCE [LARGE SCALE GENOMIC DNA]</scope>
</reference>
<evidence type="ECO:0000313" key="35">
    <source>
        <dbReference type="Proteomes" id="UP001642483"/>
    </source>
</evidence>
<dbReference type="InterPro" id="IPR000436">
    <property type="entry name" value="Sushi_SCR_CCP_dom"/>
</dbReference>
<keyword evidence="7" id="KW-0597">Phosphoprotein</keyword>
<evidence type="ECO:0000256" key="27">
    <source>
        <dbReference type="SAM" id="MobiDB-lite"/>
    </source>
</evidence>
<feature type="domain" description="Sushi" evidence="33">
    <location>
        <begin position="521"/>
        <end position="596"/>
    </location>
</feature>
<evidence type="ECO:0000256" key="1">
    <source>
        <dbReference type="ARBA" id="ARBA00004177"/>
    </source>
</evidence>
<dbReference type="SMART" id="SM00042">
    <property type="entry name" value="CUB"/>
    <property type="match status" value="1"/>
</dbReference>
<dbReference type="SUPFAM" id="SSF49854">
    <property type="entry name" value="Spermadhesin, CUB domain"/>
    <property type="match status" value="1"/>
</dbReference>
<evidence type="ECO:0000256" key="3">
    <source>
        <dbReference type="ARBA" id="ARBA00022448"/>
    </source>
</evidence>
<dbReference type="Pfam" id="PF00084">
    <property type="entry name" value="Sushi"/>
    <property type="match status" value="3"/>
</dbReference>
<feature type="compositionally biased region" description="Polar residues" evidence="27">
    <location>
        <begin position="733"/>
        <end position="749"/>
    </location>
</feature>
<dbReference type="CDD" id="cd00054">
    <property type="entry name" value="EGF_CA"/>
    <property type="match status" value="1"/>
</dbReference>
<keyword evidence="19" id="KW-0458">Lysosome</keyword>
<organism evidence="34 35">
    <name type="scientific">Clavelina lepadiformis</name>
    <name type="common">Light-bulb sea squirt</name>
    <name type="synonym">Ascidia lepadiformis</name>
    <dbReference type="NCBI Taxonomy" id="159417"/>
    <lineage>
        <taxon>Eukaryota</taxon>
        <taxon>Metazoa</taxon>
        <taxon>Chordata</taxon>
        <taxon>Tunicata</taxon>
        <taxon>Ascidiacea</taxon>
        <taxon>Aplousobranchia</taxon>
        <taxon>Clavelinidae</taxon>
        <taxon>Clavelina</taxon>
    </lineage>
</organism>
<dbReference type="SMART" id="SM00179">
    <property type="entry name" value="EGF_CA"/>
    <property type="match status" value="1"/>
</dbReference>
<feature type="domain" description="CUB" evidence="30">
    <location>
        <begin position="259"/>
        <end position="381"/>
    </location>
</feature>
<keyword evidence="9" id="KW-0165">Cleavage on pair of basic residues</keyword>
<evidence type="ECO:0000256" key="24">
    <source>
        <dbReference type="ARBA" id="ARBA00049703"/>
    </source>
</evidence>
<evidence type="ECO:0000256" key="23">
    <source>
        <dbReference type="ARBA" id="ARBA00049611"/>
    </source>
</evidence>
<evidence type="ECO:0000256" key="6">
    <source>
        <dbReference type="ARBA" id="ARBA00022548"/>
    </source>
</evidence>
<dbReference type="SMART" id="SM00032">
    <property type="entry name" value="CCP"/>
    <property type="match status" value="4"/>
</dbReference>
<feature type="signal peptide" evidence="29">
    <location>
        <begin position="1"/>
        <end position="17"/>
    </location>
</feature>
<keyword evidence="15 28" id="KW-0472">Membrane</keyword>
<evidence type="ECO:0000256" key="19">
    <source>
        <dbReference type="ARBA" id="ARBA00023228"/>
    </source>
</evidence>
<dbReference type="InterPro" id="IPR035976">
    <property type="entry name" value="Sushi/SCR/CCP_sf"/>
</dbReference>
<dbReference type="SUPFAM" id="SSF57196">
    <property type="entry name" value="EGF/Laminin"/>
    <property type="match status" value="1"/>
</dbReference>
<keyword evidence="35" id="KW-1185">Reference proteome</keyword>
<dbReference type="Proteomes" id="UP001642483">
    <property type="component" value="Unassembled WGS sequence"/>
</dbReference>
<dbReference type="PROSITE" id="PS50228">
    <property type="entry name" value="SUEL_LECTIN"/>
    <property type="match status" value="1"/>
</dbReference>
<dbReference type="InterPro" id="IPR001881">
    <property type="entry name" value="EGF-like_Ca-bd_dom"/>
</dbReference>
<keyword evidence="11" id="KW-0677">Repeat</keyword>
<evidence type="ECO:0000256" key="2">
    <source>
        <dbReference type="ARBA" id="ARBA00004202"/>
    </source>
</evidence>
<keyword evidence="18" id="KW-0753">Steroid metabolism</keyword>
<feature type="domain" description="Sushi" evidence="33">
    <location>
        <begin position="141"/>
        <end position="202"/>
    </location>
</feature>
<evidence type="ECO:0000256" key="28">
    <source>
        <dbReference type="SAM" id="Phobius"/>
    </source>
</evidence>
<feature type="domain" description="EGF-like" evidence="31">
    <location>
        <begin position="202"/>
        <end position="241"/>
    </location>
</feature>
<dbReference type="Gene3D" id="2.60.120.740">
    <property type="match status" value="1"/>
</dbReference>
<feature type="region of interest" description="Disordered" evidence="27">
    <location>
        <begin position="717"/>
        <end position="759"/>
    </location>
</feature>
<dbReference type="PANTHER" id="PTHR24251">
    <property type="entry name" value="OVOCHYMASE-RELATED"/>
    <property type="match status" value="1"/>
</dbReference>
<protein>
    <recommendedName>
        <fullName evidence="22">Cubilin</fullName>
    </recommendedName>
</protein>
<keyword evidence="13" id="KW-0653">Protein transport</keyword>
<keyword evidence="12" id="KW-0967">Endosome</keyword>